<dbReference type="EMBL" id="KN840475">
    <property type="protein sequence ID" value="KIP08750.1"/>
    <property type="molecule type" value="Genomic_DNA"/>
</dbReference>
<dbReference type="Proteomes" id="UP000053257">
    <property type="component" value="Unassembled WGS sequence"/>
</dbReference>
<evidence type="ECO:0000313" key="2">
    <source>
        <dbReference type="EMBL" id="KIP08750.1"/>
    </source>
</evidence>
<reference evidence="2 3" key="1">
    <citation type="journal article" date="2014" name="PLoS Genet.">
        <title>Analysis of the Phlebiopsis gigantea genome, transcriptome and secretome provides insight into its pioneer colonization strategies of wood.</title>
        <authorList>
            <person name="Hori C."/>
            <person name="Ishida T."/>
            <person name="Igarashi K."/>
            <person name="Samejima M."/>
            <person name="Suzuki H."/>
            <person name="Master E."/>
            <person name="Ferreira P."/>
            <person name="Ruiz-Duenas F.J."/>
            <person name="Held B."/>
            <person name="Canessa P."/>
            <person name="Larrondo L.F."/>
            <person name="Schmoll M."/>
            <person name="Druzhinina I.S."/>
            <person name="Kubicek C.P."/>
            <person name="Gaskell J.A."/>
            <person name="Kersten P."/>
            <person name="St John F."/>
            <person name="Glasner J."/>
            <person name="Sabat G."/>
            <person name="Splinter BonDurant S."/>
            <person name="Syed K."/>
            <person name="Yadav J."/>
            <person name="Mgbeahuruike A.C."/>
            <person name="Kovalchuk A."/>
            <person name="Asiegbu F.O."/>
            <person name="Lackner G."/>
            <person name="Hoffmeister D."/>
            <person name="Rencoret J."/>
            <person name="Gutierrez A."/>
            <person name="Sun H."/>
            <person name="Lindquist E."/>
            <person name="Barry K."/>
            <person name="Riley R."/>
            <person name="Grigoriev I.V."/>
            <person name="Henrissat B."/>
            <person name="Kues U."/>
            <person name="Berka R.M."/>
            <person name="Martinez A.T."/>
            <person name="Covert S.F."/>
            <person name="Blanchette R.A."/>
            <person name="Cullen D."/>
        </authorList>
    </citation>
    <scope>NUCLEOTIDE SEQUENCE [LARGE SCALE GENOMIC DNA]</scope>
    <source>
        <strain evidence="2 3">11061_1 CR5-6</strain>
    </source>
</reference>
<organism evidence="2 3">
    <name type="scientific">Phlebiopsis gigantea (strain 11061_1 CR5-6)</name>
    <name type="common">White-rot fungus</name>
    <name type="synonym">Peniophora gigantea</name>
    <dbReference type="NCBI Taxonomy" id="745531"/>
    <lineage>
        <taxon>Eukaryota</taxon>
        <taxon>Fungi</taxon>
        <taxon>Dikarya</taxon>
        <taxon>Basidiomycota</taxon>
        <taxon>Agaricomycotina</taxon>
        <taxon>Agaricomycetes</taxon>
        <taxon>Polyporales</taxon>
        <taxon>Phanerochaetaceae</taxon>
        <taxon>Phlebiopsis</taxon>
    </lineage>
</organism>
<name>A0A0C3SCD8_PHLG1</name>
<feature type="signal peptide" evidence="1">
    <location>
        <begin position="1"/>
        <end position="23"/>
    </location>
</feature>
<feature type="chain" id="PRO_5002169989" evidence="1">
    <location>
        <begin position="24"/>
        <end position="204"/>
    </location>
</feature>
<evidence type="ECO:0000313" key="3">
    <source>
        <dbReference type="Proteomes" id="UP000053257"/>
    </source>
</evidence>
<dbReference type="HOGENOM" id="CLU_1343696_0_0_1"/>
<sequence>MSLPPWSVYPLLLCFLFSRMTLAQPSTTAQCDKSFTWMDNSDGQSPCLVAAYAFSACSSADINIPSATNTSYNPPAGDNVTPCACSSVTYALLNACSGLEGMLIENISWATWSQNCPSYDITNGSNDIQRDAIRFPEGVDMEAVIPPWAFQLVQPSVVEYNHSTQCGGRRSGEWNDSELYVHPETASIHHIERGHLDDANIKLF</sequence>
<dbReference type="AlphaFoldDB" id="A0A0C3SCD8"/>
<evidence type="ECO:0000256" key="1">
    <source>
        <dbReference type="SAM" id="SignalP"/>
    </source>
</evidence>
<proteinExistence type="predicted"/>
<accession>A0A0C3SCD8</accession>
<keyword evidence="1" id="KW-0732">Signal</keyword>
<dbReference type="STRING" id="745531.A0A0C3SCD8"/>
<dbReference type="OrthoDB" id="2754894at2759"/>
<keyword evidence="3" id="KW-1185">Reference proteome</keyword>
<gene>
    <name evidence="2" type="ORF">PHLGIDRAFT_12416</name>
</gene>
<protein>
    <submittedName>
        <fullName evidence="2">Uncharacterized protein</fullName>
    </submittedName>
</protein>